<feature type="transmembrane region" description="Helical" evidence="2">
    <location>
        <begin position="677"/>
        <end position="705"/>
    </location>
</feature>
<dbReference type="CDD" id="cd00185">
    <property type="entry name" value="TNFRSF"/>
    <property type="match status" value="1"/>
</dbReference>
<dbReference type="SMART" id="SM01411">
    <property type="entry name" value="Ephrin_rec_like"/>
    <property type="match status" value="2"/>
</dbReference>
<feature type="transmembrane region" description="Helical" evidence="2">
    <location>
        <begin position="451"/>
        <end position="470"/>
    </location>
</feature>
<feature type="compositionally biased region" description="Basic and acidic residues" evidence="1">
    <location>
        <begin position="368"/>
        <end position="379"/>
    </location>
</feature>
<feature type="compositionally biased region" description="Basic and acidic residues" evidence="1">
    <location>
        <begin position="925"/>
        <end position="935"/>
    </location>
</feature>
<reference evidence="5" key="1">
    <citation type="submission" date="2014-11" db="EMBL/GenBank/DDBJ databases">
        <authorList>
            <person name="Otto D Thomas"/>
            <person name="Naeem Raeece"/>
        </authorList>
    </citation>
    <scope>NUCLEOTIDE SEQUENCE</scope>
</reference>
<dbReference type="PANTHER" id="PTHR46967:SF1">
    <property type="entry name" value="KERATIN-ASSOCIATED PROTEIN 16-1-LIKE"/>
    <property type="match status" value="1"/>
</dbReference>
<feature type="transmembrane region" description="Helical" evidence="2">
    <location>
        <begin position="589"/>
        <end position="614"/>
    </location>
</feature>
<evidence type="ECO:0000256" key="2">
    <source>
        <dbReference type="SAM" id="Phobius"/>
    </source>
</evidence>
<keyword evidence="3" id="KW-0732">Signal</keyword>
<evidence type="ECO:0000313" key="5">
    <source>
        <dbReference type="EMBL" id="CEM26199.1"/>
    </source>
</evidence>
<protein>
    <recommendedName>
        <fullName evidence="4">Tyrosine-protein kinase ephrin type A/B receptor-like domain-containing protein</fullName>
    </recommendedName>
</protein>
<feature type="region of interest" description="Disordered" evidence="1">
    <location>
        <begin position="824"/>
        <end position="855"/>
    </location>
</feature>
<feature type="signal peptide" evidence="3">
    <location>
        <begin position="1"/>
        <end position="21"/>
    </location>
</feature>
<dbReference type="InterPro" id="IPR011641">
    <property type="entry name" value="Tyr-kin_ephrin_A/B_rcpt-like"/>
</dbReference>
<dbReference type="PANTHER" id="PTHR46967">
    <property type="entry name" value="INSULIN-LIKE GROWTH FACTOR BINDING PROTEIN,N-TERMINAL"/>
    <property type="match status" value="1"/>
</dbReference>
<dbReference type="EMBL" id="CDMZ01001043">
    <property type="protein sequence ID" value="CEM26199.1"/>
    <property type="molecule type" value="Genomic_DNA"/>
</dbReference>
<feature type="chain" id="PRO_5005190224" description="Tyrosine-protein kinase ephrin type A/B receptor-like domain-containing protein" evidence="3">
    <location>
        <begin position="22"/>
        <end position="970"/>
    </location>
</feature>
<organism evidence="5">
    <name type="scientific">Chromera velia CCMP2878</name>
    <dbReference type="NCBI Taxonomy" id="1169474"/>
    <lineage>
        <taxon>Eukaryota</taxon>
        <taxon>Sar</taxon>
        <taxon>Alveolata</taxon>
        <taxon>Colpodellida</taxon>
        <taxon>Chromeraceae</taxon>
        <taxon>Chromera</taxon>
    </lineage>
</organism>
<dbReference type="InterPro" id="IPR009030">
    <property type="entry name" value="Growth_fac_rcpt_cys_sf"/>
</dbReference>
<accession>A0A0G4GAU8</accession>
<evidence type="ECO:0000259" key="4">
    <source>
        <dbReference type="Pfam" id="PF07699"/>
    </source>
</evidence>
<feature type="region of interest" description="Disordered" evidence="1">
    <location>
        <begin position="889"/>
        <end position="970"/>
    </location>
</feature>
<proteinExistence type="predicted"/>
<feature type="domain" description="Tyrosine-protein kinase ephrin type A/B receptor-like" evidence="4">
    <location>
        <begin position="198"/>
        <end position="235"/>
    </location>
</feature>
<feature type="transmembrane region" description="Helical" evidence="2">
    <location>
        <begin position="652"/>
        <end position="671"/>
    </location>
</feature>
<name>A0A0G4GAU8_9ALVE</name>
<keyword evidence="2" id="KW-0812">Transmembrane</keyword>
<dbReference type="Gene3D" id="2.10.50.10">
    <property type="entry name" value="Tumor Necrosis Factor Receptor, subunit A, domain 2"/>
    <property type="match status" value="2"/>
</dbReference>
<feature type="domain" description="Tyrosine-protein kinase ephrin type A/B receptor-like" evidence="4">
    <location>
        <begin position="242"/>
        <end position="281"/>
    </location>
</feature>
<sequence>MWKTCFLFHLFLAFIAREADAVCYLIGDDCAACWKTDLSSNGVSLTECPSTMQLEWIDEPVPSLKDSETDAVAYRFTVDTGEFPTFQVDGFDIPHANIHSCPSSSRSWSVASTDTQELKGALAVIDGTRKSATFTSDVALPAGSYMFIAHIRYFTDANTKYDVAIGKPVDVLSSSACGPGSFHEGGVSGGGCVQCPAGTYSNQTDAYSCTACEEGFFSSSAGSSGCQACPEGQYRGATDDASACLRCAKGSYQDKAAQSSCIECAPSKTTLGLGSIVMSDCSCEVGFFLDRQADVCRSCEDKPHLKCPGGDGLPLTEAGYWASPVKDLEKFSEPRSFRCMNRRACTGGTFGPPGSSSNRTSTSSTDTEGQHEDGTEKEWENSDAQCFGARTGFMCESCPVGMYKYLLVLRKVDVDLPDELTRLWDILSVVSFDIAALRQECAFPTNRSTTVFGVIVAVPFFVALSLFVLYGLSFPLHRWYPRVKPWKVNKVINTIGFCIQLIHVVVAVQALQPYDCVEHPSGDSTLRSFPEIFCGSPTQRSLSAIGIVACVIYLILLPGWFAAMCIWAKHWSKQDKNFVQRYKFLFSRFSPLVPSWGLVLLFKNLFFAAIPVLFPNSAVMSLLLLSGLNLICIVLQIIVWPWIDGCTNIVDAILGAGLQMLIVICCFYADVRSESPYLVPMALTSFAIICVALGGLSGLQVYNFVYATKVQERLRAQAEALAERLLQACAEIVLVFGRPPARAILLTEKILNLASVDVKTVKEYIHIATSLLLETSWISRATNASSKGGHKPARVDNMSKSGRYVFGLFDWSDSLRRGSQRRLSWLGGEGGRSETRATAAQRDGEKSLSRGQSMGNKWERSVTFVDQTAAGHAAPSVAESVDDFSEALEDMREAEETLPPIPKGVLLEDSQTGVDTETVQGARSGQKDREKRRVPTDVVQRSAESDFGELSRGTKNDSGSRFFIEDAEEW</sequence>
<feature type="compositionally biased region" description="Low complexity" evidence="1">
    <location>
        <begin position="352"/>
        <end position="367"/>
    </location>
</feature>
<dbReference type="Pfam" id="PF07699">
    <property type="entry name" value="Ephrin_rec_like"/>
    <property type="match status" value="2"/>
</dbReference>
<feature type="transmembrane region" description="Helical" evidence="2">
    <location>
        <begin position="545"/>
        <end position="568"/>
    </location>
</feature>
<evidence type="ECO:0000256" key="3">
    <source>
        <dbReference type="SAM" id="SignalP"/>
    </source>
</evidence>
<dbReference type="AlphaFoldDB" id="A0A0G4GAU8"/>
<feature type="compositionally biased region" description="Polar residues" evidence="1">
    <location>
        <begin position="909"/>
        <end position="923"/>
    </location>
</feature>
<evidence type="ECO:0000256" key="1">
    <source>
        <dbReference type="SAM" id="MobiDB-lite"/>
    </source>
</evidence>
<dbReference type="SUPFAM" id="SSF57184">
    <property type="entry name" value="Growth factor receptor domain"/>
    <property type="match status" value="1"/>
</dbReference>
<keyword evidence="2" id="KW-0472">Membrane</keyword>
<gene>
    <name evidence="5" type="ORF">Cvel_21059</name>
</gene>
<keyword evidence="2" id="KW-1133">Transmembrane helix</keyword>
<dbReference type="VEuPathDB" id="CryptoDB:Cvel_21059"/>
<feature type="region of interest" description="Disordered" evidence="1">
    <location>
        <begin position="348"/>
        <end position="379"/>
    </location>
</feature>
<feature type="transmembrane region" description="Helical" evidence="2">
    <location>
        <begin position="620"/>
        <end position="640"/>
    </location>
</feature>
<dbReference type="PhylomeDB" id="A0A0G4GAU8"/>